<dbReference type="SUPFAM" id="SSF158682">
    <property type="entry name" value="TerB-like"/>
    <property type="match status" value="1"/>
</dbReference>
<dbReference type="AlphaFoldDB" id="A0A0F9VB35"/>
<evidence type="ECO:0000259" key="1">
    <source>
        <dbReference type="Pfam" id="PF05099"/>
    </source>
</evidence>
<proteinExistence type="predicted"/>
<dbReference type="CDD" id="cd07177">
    <property type="entry name" value="terB_like"/>
    <property type="match status" value="1"/>
</dbReference>
<reference evidence="2" key="1">
    <citation type="journal article" date="2015" name="Nature">
        <title>Complex archaea that bridge the gap between prokaryotes and eukaryotes.</title>
        <authorList>
            <person name="Spang A."/>
            <person name="Saw J.H."/>
            <person name="Jorgensen S.L."/>
            <person name="Zaremba-Niedzwiedzka K."/>
            <person name="Martijn J."/>
            <person name="Lind A.E."/>
            <person name="van Eijk R."/>
            <person name="Schleper C."/>
            <person name="Guy L."/>
            <person name="Ettema T.J."/>
        </authorList>
    </citation>
    <scope>NUCLEOTIDE SEQUENCE</scope>
</reference>
<dbReference type="Gene3D" id="1.10.3680.10">
    <property type="entry name" value="TerB-like"/>
    <property type="match status" value="1"/>
</dbReference>
<dbReference type="InterPro" id="IPR007791">
    <property type="entry name" value="DjlA_N"/>
</dbReference>
<accession>A0A0F9VB35</accession>
<sequence length="111" mass="12494">MEFEISEKLAMVHLIDSVIVADGEVHKGEINALSKLMSVIDFDSNFMIQARAIDIEQSTNILKGMSEDKKCKLAEILEDVAISDGHYHKKENNIIRHVFSEIGVSKKHKSI</sequence>
<dbReference type="InterPro" id="IPR029024">
    <property type="entry name" value="TerB-like"/>
</dbReference>
<organism evidence="2">
    <name type="scientific">marine sediment metagenome</name>
    <dbReference type="NCBI Taxonomy" id="412755"/>
    <lineage>
        <taxon>unclassified sequences</taxon>
        <taxon>metagenomes</taxon>
        <taxon>ecological metagenomes</taxon>
    </lineage>
</organism>
<gene>
    <name evidence="2" type="ORF">LCGC14_0118420</name>
</gene>
<protein>
    <recommendedName>
        <fullName evidence="1">Co-chaperone DjlA N-terminal domain-containing protein</fullName>
    </recommendedName>
</protein>
<comment type="caution">
    <text evidence="2">The sequence shown here is derived from an EMBL/GenBank/DDBJ whole genome shotgun (WGS) entry which is preliminary data.</text>
</comment>
<evidence type="ECO:0000313" key="2">
    <source>
        <dbReference type="EMBL" id="KKO01255.1"/>
    </source>
</evidence>
<name>A0A0F9VB35_9ZZZZ</name>
<dbReference type="Pfam" id="PF05099">
    <property type="entry name" value="TerB"/>
    <property type="match status" value="1"/>
</dbReference>
<feature type="domain" description="Co-chaperone DjlA N-terminal" evidence="1">
    <location>
        <begin position="9"/>
        <end position="107"/>
    </location>
</feature>
<dbReference type="EMBL" id="LAZR01000036">
    <property type="protein sequence ID" value="KKO01255.1"/>
    <property type="molecule type" value="Genomic_DNA"/>
</dbReference>